<name>A0A068NY91_FIMGI</name>
<dbReference type="Gene3D" id="2.115.10.20">
    <property type="entry name" value="Glycosyl hydrolase domain, family 43"/>
    <property type="match status" value="1"/>
</dbReference>
<dbReference type="Pfam" id="PF04041">
    <property type="entry name" value="Glyco_hydro_130"/>
    <property type="match status" value="1"/>
</dbReference>
<keyword evidence="5" id="KW-1185">Reference proteome</keyword>
<evidence type="ECO:0000256" key="1">
    <source>
        <dbReference type="ARBA" id="ARBA00022676"/>
    </source>
</evidence>
<dbReference type="PANTHER" id="PTHR34106">
    <property type="entry name" value="GLYCOSIDASE"/>
    <property type="match status" value="1"/>
</dbReference>
<proteinExistence type="inferred from homology"/>
<sequence>MPFDLPFQRLFGGQPLISPTENWWESGVTFNTAAVYLPSTAENLPAIHALLGEGAEAKYPAGVVALHYRARPATDPGLPWTRSFVGVSVHEPDLTPIRRFAEPVLKPGGSECDYDHLGAEDPRITFLDDAWWMVYCGVMPVGQLSSTGAWLGSVSLAKSTDLVHWEKCGVAAFGNETISNKDGVLFPDRIDGKVMLLHRPMTGDIGTWGVNIATAAAPEGPYTDLGQVHRAMAVGGYLKSWSGAGSVPIKIGEGRYVSIEHTGNYLKGEQRKYVLDAFLYDFNRWDPGRPETLVAARMDDVMRPETDFEVNGPFPDSVANVVFACGSYVHDGWLYVVYGGGDSFILAARIRFQNLVDELEARVVA</sequence>
<dbReference type="SUPFAM" id="SSF75005">
    <property type="entry name" value="Arabinanase/levansucrase/invertase"/>
    <property type="match status" value="1"/>
</dbReference>
<keyword evidence="4" id="KW-0326">Glycosidase</keyword>
<evidence type="ECO:0000256" key="3">
    <source>
        <dbReference type="ARBA" id="ARBA00024356"/>
    </source>
</evidence>
<keyword evidence="2" id="KW-0808">Transferase</keyword>
<keyword evidence="4" id="KW-0378">Hydrolase</keyword>
<dbReference type="GO" id="GO:0016757">
    <property type="term" value="F:glycosyltransferase activity"/>
    <property type="evidence" value="ECO:0007669"/>
    <property type="project" value="UniProtKB-KW"/>
</dbReference>
<dbReference type="RefSeq" id="WP_025228190.1">
    <property type="nucleotide sequence ID" value="NZ_CP007139.1"/>
</dbReference>
<accession>A0A068NY91</accession>
<dbReference type="STRING" id="661478.OP10G_4567"/>
<evidence type="ECO:0000313" key="5">
    <source>
        <dbReference type="Proteomes" id="UP000027982"/>
    </source>
</evidence>
<dbReference type="InterPro" id="IPR007184">
    <property type="entry name" value="Mannoside_phosphorylase"/>
</dbReference>
<reference evidence="4 5" key="1">
    <citation type="journal article" date="2014" name="PLoS ONE">
        <title>The first complete genome sequence of the class fimbriimonadia in the phylum armatimonadetes.</title>
        <authorList>
            <person name="Hu Z.Y."/>
            <person name="Wang Y.Z."/>
            <person name="Im W.T."/>
            <person name="Wang S.Y."/>
            <person name="Zhao G.P."/>
            <person name="Zheng H.J."/>
            <person name="Quan Z.X."/>
        </authorList>
    </citation>
    <scope>NUCLEOTIDE SEQUENCE [LARGE SCALE GENOMIC DNA]</scope>
    <source>
        <strain evidence="4">Gsoil 348</strain>
    </source>
</reference>
<dbReference type="Proteomes" id="UP000027982">
    <property type="component" value="Chromosome"/>
</dbReference>
<dbReference type="HOGENOM" id="CLU_046648_3_0_0"/>
<dbReference type="eggNOG" id="COG2152">
    <property type="taxonomic scope" value="Bacteria"/>
</dbReference>
<evidence type="ECO:0000256" key="2">
    <source>
        <dbReference type="ARBA" id="ARBA00022679"/>
    </source>
</evidence>
<gene>
    <name evidence="4" type="ORF">OP10G_4567</name>
</gene>
<dbReference type="EMBL" id="CP007139">
    <property type="protein sequence ID" value="AIE87935.1"/>
    <property type="molecule type" value="Genomic_DNA"/>
</dbReference>
<organism evidence="4 5">
    <name type="scientific">Fimbriimonas ginsengisoli Gsoil 348</name>
    <dbReference type="NCBI Taxonomy" id="661478"/>
    <lineage>
        <taxon>Bacteria</taxon>
        <taxon>Bacillati</taxon>
        <taxon>Armatimonadota</taxon>
        <taxon>Fimbriimonadia</taxon>
        <taxon>Fimbriimonadales</taxon>
        <taxon>Fimbriimonadaceae</taxon>
        <taxon>Fimbriimonas</taxon>
    </lineage>
</organism>
<protein>
    <submittedName>
        <fullName evidence="4">Glycosidase like protein</fullName>
    </submittedName>
</protein>
<comment type="similarity">
    <text evidence="3">Belongs to the glycosyl hydrolase 130 family.</text>
</comment>
<dbReference type="KEGG" id="fgi:OP10G_4567"/>
<dbReference type="InterPro" id="IPR023296">
    <property type="entry name" value="Glyco_hydro_beta-prop_sf"/>
</dbReference>
<dbReference type="AlphaFoldDB" id="A0A068NY91"/>
<evidence type="ECO:0000313" key="4">
    <source>
        <dbReference type="EMBL" id="AIE87935.1"/>
    </source>
</evidence>
<dbReference type="GO" id="GO:0016798">
    <property type="term" value="F:hydrolase activity, acting on glycosyl bonds"/>
    <property type="evidence" value="ECO:0007669"/>
    <property type="project" value="UniProtKB-KW"/>
</dbReference>
<keyword evidence="1" id="KW-0328">Glycosyltransferase</keyword>
<dbReference type="PANTHER" id="PTHR34106:SF5">
    <property type="entry name" value="GLYCOSIDASE"/>
    <property type="match status" value="1"/>
</dbReference>